<dbReference type="PANTHER" id="PTHR34857:SF2">
    <property type="entry name" value="SLL0384 PROTEIN"/>
    <property type="match status" value="1"/>
</dbReference>
<evidence type="ECO:0000313" key="8">
    <source>
        <dbReference type="Proteomes" id="UP000182652"/>
    </source>
</evidence>
<dbReference type="PANTHER" id="PTHR34857">
    <property type="entry name" value="SLL0384 PROTEIN"/>
    <property type="match status" value="1"/>
</dbReference>
<evidence type="ECO:0000256" key="3">
    <source>
        <dbReference type="ARBA" id="ARBA00022692"/>
    </source>
</evidence>
<feature type="transmembrane region" description="Helical" evidence="6">
    <location>
        <begin position="77"/>
        <end position="95"/>
    </location>
</feature>
<comment type="subcellular location">
    <subcellularLocation>
        <location evidence="1">Membrane</location>
        <topology evidence="1">Multi-pass membrane protein</topology>
    </subcellularLocation>
</comment>
<dbReference type="InterPro" id="IPR003339">
    <property type="entry name" value="ABC/ECF_trnsptr_transmembrane"/>
</dbReference>
<evidence type="ECO:0000256" key="6">
    <source>
        <dbReference type="SAM" id="Phobius"/>
    </source>
</evidence>
<sequence>MSIVTDDRAVIDPYAASRAELPLLGRANPLSKFGALAIITVALVWSIDWLSAGIAVFCELLVLPLAGLNLRLLWTRAWPLVAAAVLGGWSTAVLAPDKGPLIFSVGIWTMGEHSLLLGVGFFLRGLAIALPAVIVMACTEPTDLADALAQLARLPHRFVLGTLAALRLVGLMVAEWQTIGMARRARGVGASGNVLSGLAAKLGQSFGLLVQSIRRASRLAVTMEARGFGAGPRTWARPSRLSAVDAWVVLGALVIAGVAVGTSVLLGVWHVVY</sequence>
<dbReference type="GO" id="GO:0005886">
    <property type="term" value="C:plasma membrane"/>
    <property type="evidence" value="ECO:0007669"/>
    <property type="project" value="UniProtKB-ARBA"/>
</dbReference>
<dbReference type="RefSeq" id="WP_082724128.1">
    <property type="nucleotide sequence ID" value="NZ_FNSN01000003.1"/>
</dbReference>
<evidence type="ECO:0000256" key="2">
    <source>
        <dbReference type="ARBA" id="ARBA00022475"/>
    </source>
</evidence>
<dbReference type="Proteomes" id="UP000182652">
    <property type="component" value="Unassembled WGS sequence"/>
</dbReference>
<dbReference type="CDD" id="cd16914">
    <property type="entry name" value="EcfT"/>
    <property type="match status" value="1"/>
</dbReference>
<dbReference type="EMBL" id="FNSN01000003">
    <property type="protein sequence ID" value="SEB58033.1"/>
    <property type="molecule type" value="Genomic_DNA"/>
</dbReference>
<dbReference type="Pfam" id="PF02361">
    <property type="entry name" value="CbiQ"/>
    <property type="match status" value="1"/>
</dbReference>
<dbReference type="AlphaFoldDB" id="A0A1H4KHZ8"/>
<feature type="transmembrane region" description="Helical" evidence="6">
    <location>
        <begin position="115"/>
        <end position="137"/>
    </location>
</feature>
<reference evidence="7 8" key="1">
    <citation type="submission" date="2016-10" db="EMBL/GenBank/DDBJ databases">
        <authorList>
            <person name="de Groot N.N."/>
        </authorList>
    </citation>
    <scope>NUCLEOTIDE SEQUENCE [LARGE SCALE GENOMIC DNA]</scope>
    <source>
        <strain evidence="7 8">DSM 10495</strain>
    </source>
</reference>
<feature type="transmembrane region" description="Helical" evidence="6">
    <location>
        <begin position="157"/>
        <end position="176"/>
    </location>
</feature>
<evidence type="ECO:0000256" key="4">
    <source>
        <dbReference type="ARBA" id="ARBA00022989"/>
    </source>
</evidence>
<protein>
    <submittedName>
        <fullName evidence="7">Energy-coupling factor transport system permease protein</fullName>
    </submittedName>
</protein>
<feature type="transmembrane region" description="Helical" evidence="6">
    <location>
        <begin position="33"/>
        <end position="57"/>
    </location>
</feature>
<evidence type="ECO:0000313" key="7">
    <source>
        <dbReference type="EMBL" id="SEB58033.1"/>
    </source>
</evidence>
<name>A0A1H4KHZ8_9MICC</name>
<feature type="transmembrane region" description="Helical" evidence="6">
    <location>
        <begin position="247"/>
        <end position="272"/>
    </location>
</feature>
<dbReference type="InterPro" id="IPR051611">
    <property type="entry name" value="ECF_transporter_component"/>
</dbReference>
<keyword evidence="3 6" id="KW-0812">Transmembrane</keyword>
<evidence type="ECO:0000256" key="1">
    <source>
        <dbReference type="ARBA" id="ARBA00004141"/>
    </source>
</evidence>
<keyword evidence="8" id="KW-1185">Reference proteome</keyword>
<dbReference type="STRING" id="156980.SAMN04489745_0653"/>
<keyword evidence="4 6" id="KW-1133">Transmembrane helix</keyword>
<proteinExistence type="predicted"/>
<organism evidence="7 8">
    <name type="scientific">Arthrobacter woluwensis</name>
    <dbReference type="NCBI Taxonomy" id="156980"/>
    <lineage>
        <taxon>Bacteria</taxon>
        <taxon>Bacillati</taxon>
        <taxon>Actinomycetota</taxon>
        <taxon>Actinomycetes</taxon>
        <taxon>Micrococcales</taxon>
        <taxon>Micrococcaceae</taxon>
        <taxon>Arthrobacter</taxon>
    </lineage>
</organism>
<keyword evidence="2" id="KW-1003">Cell membrane</keyword>
<keyword evidence="5 6" id="KW-0472">Membrane</keyword>
<evidence type="ECO:0000256" key="5">
    <source>
        <dbReference type="ARBA" id="ARBA00023136"/>
    </source>
</evidence>
<accession>A0A1H4KHZ8</accession>
<gene>
    <name evidence="7" type="ORF">SAMN04489745_0653</name>
</gene>